<feature type="transmembrane region" description="Helical" evidence="10">
    <location>
        <begin position="323"/>
        <end position="346"/>
    </location>
</feature>
<dbReference type="NCBIfam" id="TIGR01297">
    <property type="entry name" value="CDF"/>
    <property type="match status" value="1"/>
</dbReference>
<dbReference type="Proteomes" id="UP000813462">
    <property type="component" value="Unassembled WGS sequence"/>
</dbReference>
<evidence type="ECO:0000256" key="5">
    <source>
        <dbReference type="ARBA" id="ARBA00022906"/>
    </source>
</evidence>
<dbReference type="GO" id="GO:0005385">
    <property type="term" value="F:zinc ion transmembrane transporter activity"/>
    <property type="evidence" value="ECO:0007669"/>
    <property type="project" value="TreeGrafter"/>
</dbReference>
<evidence type="ECO:0000256" key="3">
    <source>
        <dbReference type="ARBA" id="ARBA00022448"/>
    </source>
</evidence>
<evidence type="ECO:0000259" key="11">
    <source>
        <dbReference type="Pfam" id="PF01545"/>
    </source>
</evidence>
<dbReference type="GO" id="GO:0005886">
    <property type="term" value="C:plasma membrane"/>
    <property type="evidence" value="ECO:0007669"/>
    <property type="project" value="TreeGrafter"/>
</dbReference>
<dbReference type="InterPro" id="IPR050681">
    <property type="entry name" value="CDF/SLC30A"/>
</dbReference>
<dbReference type="InterPro" id="IPR027470">
    <property type="entry name" value="Cation_efflux_CTD"/>
</dbReference>
<evidence type="ECO:0000259" key="12">
    <source>
        <dbReference type="Pfam" id="PF16916"/>
    </source>
</evidence>
<feature type="region of interest" description="Disordered" evidence="9">
    <location>
        <begin position="228"/>
        <end position="315"/>
    </location>
</feature>
<feature type="transmembrane region" description="Helical" evidence="10">
    <location>
        <begin position="167"/>
        <end position="189"/>
    </location>
</feature>
<feature type="compositionally biased region" description="Basic and acidic residues" evidence="9">
    <location>
        <begin position="300"/>
        <end position="315"/>
    </location>
</feature>
<dbReference type="EMBL" id="JAEACU010000011">
    <property type="protein sequence ID" value="KAH7513629.1"/>
    <property type="molecule type" value="Genomic_DNA"/>
</dbReference>
<feature type="transmembrane region" description="Helical" evidence="10">
    <location>
        <begin position="100"/>
        <end position="119"/>
    </location>
</feature>
<evidence type="ECO:0000256" key="2">
    <source>
        <dbReference type="ARBA" id="ARBA00008873"/>
    </source>
</evidence>
<comment type="caution">
    <text evidence="13">The sequence shown here is derived from an EMBL/GenBank/DDBJ whole genome shotgun (WGS) entry which is preliminary data.</text>
</comment>
<dbReference type="SUPFAM" id="SSF160240">
    <property type="entry name" value="Cation efflux protein cytoplasmic domain-like"/>
    <property type="match status" value="1"/>
</dbReference>
<keyword evidence="3" id="KW-0813">Transport</keyword>
<evidence type="ECO:0000256" key="1">
    <source>
        <dbReference type="ARBA" id="ARBA00004141"/>
    </source>
</evidence>
<feature type="transmembrane region" description="Helical" evidence="10">
    <location>
        <begin position="131"/>
        <end position="155"/>
    </location>
</feature>
<evidence type="ECO:0000313" key="13">
    <source>
        <dbReference type="EMBL" id="KAH7513629.1"/>
    </source>
</evidence>
<evidence type="ECO:0000256" key="7">
    <source>
        <dbReference type="ARBA" id="ARBA00023065"/>
    </source>
</evidence>
<dbReference type="SUPFAM" id="SSF161111">
    <property type="entry name" value="Cation efflux protein transmembrane domain-like"/>
    <property type="match status" value="1"/>
</dbReference>
<dbReference type="InterPro" id="IPR002524">
    <property type="entry name" value="Cation_efflux"/>
</dbReference>
<dbReference type="Gene3D" id="1.20.1510.10">
    <property type="entry name" value="Cation efflux protein transmembrane domain"/>
    <property type="match status" value="1"/>
</dbReference>
<name>A0A978UFP8_ZIZJJ</name>
<organism evidence="13 14">
    <name type="scientific">Ziziphus jujuba var. spinosa</name>
    <dbReference type="NCBI Taxonomy" id="714518"/>
    <lineage>
        <taxon>Eukaryota</taxon>
        <taxon>Viridiplantae</taxon>
        <taxon>Streptophyta</taxon>
        <taxon>Embryophyta</taxon>
        <taxon>Tracheophyta</taxon>
        <taxon>Spermatophyta</taxon>
        <taxon>Magnoliopsida</taxon>
        <taxon>eudicotyledons</taxon>
        <taxon>Gunneridae</taxon>
        <taxon>Pentapetalae</taxon>
        <taxon>rosids</taxon>
        <taxon>fabids</taxon>
        <taxon>Rosales</taxon>
        <taxon>Rhamnaceae</taxon>
        <taxon>Paliureae</taxon>
        <taxon>Ziziphus</taxon>
    </lineage>
</organism>
<evidence type="ECO:0000256" key="9">
    <source>
        <dbReference type="SAM" id="MobiDB-lite"/>
    </source>
</evidence>
<evidence type="ECO:0000256" key="10">
    <source>
        <dbReference type="SAM" id="Phobius"/>
    </source>
</evidence>
<feature type="compositionally biased region" description="Basic residues" evidence="9">
    <location>
        <begin position="265"/>
        <end position="276"/>
    </location>
</feature>
<proteinExistence type="inferred from homology"/>
<feature type="compositionally biased region" description="Basic and acidic residues" evidence="9">
    <location>
        <begin position="277"/>
        <end position="290"/>
    </location>
</feature>
<dbReference type="GO" id="GO:0005773">
    <property type="term" value="C:vacuole"/>
    <property type="evidence" value="ECO:0007669"/>
    <property type="project" value="TreeGrafter"/>
</dbReference>
<protein>
    <recommendedName>
        <fullName evidence="15">Metal tolerance protein 1-like</fullName>
    </recommendedName>
</protein>
<keyword evidence="4 10" id="KW-0812">Transmembrane</keyword>
<keyword evidence="6 10" id="KW-1133">Transmembrane helix</keyword>
<keyword evidence="5" id="KW-0862">Zinc</keyword>
<evidence type="ECO:0000256" key="6">
    <source>
        <dbReference type="ARBA" id="ARBA00022989"/>
    </source>
</evidence>
<dbReference type="InterPro" id="IPR036837">
    <property type="entry name" value="Cation_efflux_CTD_sf"/>
</dbReference>
<keyword evidence="7" id="KW-0406">Ion transport</keyword>
<evidence type="ECO:0000256" key="8">
    <source>
        <dbReference type="ARBA" id="ARBA00023136"/>
    </source>
</evidence>
<dbReference type="InterPro" id="IPR027469">
    <property type="entry name" value="Cation_efflux_TMD_sf"/>
</dbReference>
<dbReference type="PANTHER" id="PTHR11562">
    <property type="entry name" value="CATION EFFLUX PROTEIN/ ZINC TRANSPORTER"/>
    <property type="match status" value="1"/>
</dbReference>
<feature type="transmembrane region" description="Helical" evidence="10">
    <location>
        <begin position="352"/>
        <end position="373"/>
    </location>
</feature>
<dbReference type="AlphaFoldDB" id="A0A978UFP8"/>
<dbReference type="PANTHER" id="PTHR11562:SF100">
    <property type="entry name" value="METAL TOLERANCE PROTEIN A2"/>
    <property type="match status" value="1"/>
</dbReference>
<evidence type="ECO:0008006" key="15">
    <source>
        <dbReference type="Google" id="ProtNLM"/>
    </source>
</evidence>
<keyword evidence="5" id="KW-0864">Zinc transport</keyword>
<comment type="subcellular location">
    <subcellularLocation>
        <location evidence="1">Membrane</location>
        <topology evidence="1">Multi-pass membrane protein</topology>
    </subcellularLocation>
</comment>
<feature type="compositionally biased region" description="Basic and acidic residues" evidence="9">
    <location>
        <begin position="234"/>
        <end position="258"/>
    </location>
</feature>
<dbReference type="Pfam" id="PF01545">
    <property type="entry name" value="Cation_efflux"/>
    <property type="match status" value="1"/>
</dbReference>
<sequence length="460" mass="51158">MEIKSLLSVVDKNWFRPFALFCALSDVCCLDGSRDFIECNQLMEAHNSEHGHLIEVRGDVPAVETSIVGSKICGEAPCGFSDSKNSSKDAKERSASMRKLFTAVVLCVIFMSVEVAGGIKANSLAILTDAAHLLSDVAAFAISLFSIWASGWEATPRQSYGFFRIEILGALVSIQMIWLLAGILVYEAIARIINDTGEVQGFLMFIVSAFGLVVNVAMAFLLGHDHGHGHHHDHGPGGHSHDHDEHHHSHEDHDDTHHHGISVTTHHHHHHHHVRHTQQDGEHHNAHEVDSTEPLLKPCCEGEKKPESGAKQKKEQNINVQGAYLHVLGDSIQSIGVMIGGALIWYKPEWKIIDLICTLVFSVIVLATTIRMLRNILEVLMESTPREIDATKIEKGLCEMEEVVAIHELHIWAITVGKILLACHVIIKPDADADMVLDKVIEYIRREYNISHVTIQIERQ</sequence>
<dbReference type="Pfam" id="PF16916">
    <property type="entry name" value="ZT_dimer"/>
    <property type="match status" value="1"/>
</dbReference>
<feature type="domain" description="Cation efflux protein cytoplasmic" evidence="12">
    <location>
        <begin position="385"/>
        <end position="459"/>
    </location>
</feature>
<gene>
    <name evidence="13" type="ORF">FEM48_Zijuj11G0001200</name>
</gene>
<dbReference type="InterPro" id="IPR058533">
    <property type="entry name" value="Cation_efflux_TM"/>
</dbReference>
<keyword evidence="8 10" id="KW-0472">Membrane</keyword>
<comment type="similarity">
    <text evidence="2">Belongs to the cation diffusion facilitator (CDF) transporter (TC 2.A.4) family. SLC30A subfamily.</text>
</comment>
<accession>A0A978UFP8</accession>
<evidence type="ECO:0000256" key="4">
    <source>
        <dbReference type="ARBA" id="ARBA00022692"/>
    </source>
</evidence>
<feature type="transmembrane region" description="Helical" evidence="10">
    <location>
        <begin position="201"/>
        <end position="222"/>
    </location>
</feature>
<feature type="domain" description="Cation efflux protein transmembrane" evidence="11">
    <location>
        <begin position="100"/>
        <end position="381"/>
    </location>
</feature>
<evidence type="ECO:0000313" key="14">
    <source>
        <dbReference type="Proteomes" id="UP000813462"/>
    </source>
</evidence>
<reference evidence="13" key="1">
    <citation type="journal article" date="2021" name="Front. Plant Sci.">
        <title>Chromosome-Scale Genome Assembly for Chinese Sour Jujube and Insights Into Its Genome Evolution and Domestication Signature.</title>
        <authorList>
            <person name="Shen L.-Y."/>
            <person name="Luo H."/>
            <person name="Wang X.-L."/>
            <person name="Wang X.-M."/>
            <person name="Qiu X.-J."/>
            <person name="Liu H."/>
            <person name="Zhou S.-S."/>
            <person name="Jia K.-H."/>
            <person name="Nie S."/>
            <person name="Bao Y.-T."/>
            <person name="Zhang R.-G."/>
            <person name="Yun Q.-Z."/>
            <person name="Chai Y.-H."/>
            <person name="Lu J.-Y."/>
            <person name="Li Y."/>
            <person name="Zhao S.-W."/>
            <person name="Mao J.-F."/>
            <person name="Jia S.-G."/>
            <person name="Mao Y.-M."/>
        </authorList>
    </citation>
    <scope>NUCLEOTIDE SEQUENCE</scope>
    <source>
        <strain evidence="13">AT0</strain>
        <tissue evidence="13">Leaf</tissue>
    </source>
</reference>